<evidence type="ECO:0000256" key="14">
    <source>
        <dbReference type="ARBA" id="ARBA00023136"/>
    </source>
</evidence>
<keyword evidence="9" id="KW-0547">Nucleotide-binding</keyword>
<dbReference type="PROSITE" id="PS50109">
    <property type="entry name" value="HIS_KIN"/>
    <property type="match status" value="1"/>
</dbReference>
<dbReference type="SMART" id="SM00387">
    <property type="entry name" value="HATPase_c"/>
    <property type="match status" value="1"/>
</dbReference>
<dbReference type="SUPFAM" id="SSF47384">
    <property type="entry name" value="Homodimeric domain of signal transducing histidine kinase"/>
    <property type="match status" value="1"/>
</dbReference>
<keyword evidence="10 22" id="KW-0418">Kinase</keyword>
<keyword evidence="14 17" id="KW-0472">Membrane</keyword>
<evidence type="ECO:0000313" key="22">
    <source>
        <dbReference type="EMBL" id="SDU88626.1"/>
    </source>
</evidence>
<keyword evidence="11" id="KW-0067">ATP-binding</keyword>
<dbReference type="Pfam" id="PF00072">
    <property type="entry name" value="Response_reg"/>
    <property type="match status" value="1"/>
</dbReference>
<dbReference type="EC" id="2.7.13.3" evidence="3"/>
<dbReference type="Gene3D" id="1.20.120.160">
    <property type="entry name" value="HPT domain"/>
    <property type="match status" value="1"/>
</dbReference>
<evidence type="ECO:0000259" key="20">
    <source>
        <dbReference type="PROSITE" id="PS50894"/>
    </source>
</evidence>
<evidence type="ECO:0000259" key="19">
    <source>
        <dbReference type="PROSITE" id="PS50110"/>
    </source>
</evidence>
<keyword evidence="12 17" id="KW-1133">Transmembrane helix</keyword>
<dbReference type="Proteomes" id="UP000325296">
    <property type="component" value="Unassembled WGS sequence"/>
</dbReference>
<feature type="domain" description="HPt" evidence="20">
    <location>
        <begin position="966"/>
        <end position="1058"/>
    </location>
</feature>
<keyword evidence="7" id="KW-0808">Transferase</keyword>
<evidence type="ECO:0000256" key="10">
    <source>
        <dbReference type="ARBA" id="ARBA00022777"/>
    </source>
</evidence>
<dbReference type="Pfam" id="PF01627">
    <property type="entry name" value="Hpt"/>
    <property type="match status" value="1"/>
</dbReference>
<evidence type="ECO:0000256" key="11">
    <source>
        <dbReference type="ARBA" id="ARBA00022840"/>
    </source>
</evidence>
<evidence type="ECO:0000313" key="24">
    <source>
        <dbReference type="Proteomes" id="UP000325296"/>
    </source>
</evidence>
<dbReference type="RefSeq" id="WP_090290815.1">
    <property type="nucleotide sequence ID" value="NZ_BMNU01000004.1"/>
</dbReference>
<evidence type="ECO:0000256" key="5">
    <source>
        <dbReference type="ARBA" id="ARBA00022519"/>
    </source>
</evidence>
<feature type="domain" description="Response regulatory" evidence="19">
    <location>
        <begin position="838"/>
        <end position="952"/>
    </location>
</feature>
<dbReference type="EMBL" id="LT629800">
    <property type="protein sequence ID" value="SDU88626.1"/>
    <property type="molecule type" value="Genomic_DNA"/>
</dbReference>
<evidence type="ECO:0000256" key="6">
    <source>
        <dbReference type="ARBA" id="ARBA00022553"/>
    </source>
</evidence>
<evidence type="ECO:0000256" key="8">
    <source>
        <dbReference type="ARBA" id="ARBA00022692"/>
    </source>
</evidence>
<dbReference type="InterPro" id="IPR036890">
    <property type="entry name" value="HATPase_C_sf"/>
</dbReference>
<dbReference type="InterPro" id="IPR004358">
    <property type="entry name" value="Sig_transdc_His_kin-like_C"/>
</dbReference>
<evidence type="ECO:0000256" key="4">
    <source>
        <dbReference type="ARBA" id="ARBA00022475"/>
    </source>
</evidence>
<evidence type="ECO:0000259" key="18">
    <source>
        <dbReference type="PROSITE" id="PS50109"/>
    </source>
</evidence>
<keyword evidence="13" id="KW-0902">Two-component regulatory system</keyword>
<sequence length="1058" mass="114809">MNQPNAFLEKLASSSLRLNKGLMVLGALVLVLAGISYVGVQRMIGEQSDTTRFHFARLMENIAEQQAFLATVSQQSAQGDLLPPLTSAQPTPRALPEQGPNIYEGREFSYSLPYSVKLNPARIAPSQRTKVFDLAAHLTAFYSAFWSASHYQSPQVLLFNGPDNFDISVPSAGALRDAGQIQGGAFADVVHRVETSLHENPRQPPDNQVHWKAFGDASSSAVTPTLLAYIHIDLAPTSLHIQGASSHVLVASLLAPSQVNNIERLMQWSIYDHFTLIAPSGEVLAGAQNAGKVLENGVNFTRDGLVFKLTSPDAQPWTAIYVIGFKSFLSYALWPLLCLAVLILAGLGGGRAFNRWYKNHVILPAHQAHASIAESEAFSRAVIDTAPAGLCVIRRSDHHVLLENQRARQWQGTPKLINALCQHCNLSESGQADLEIDGRHLQVAFINTRYQGQDAWLCAFHDVTRHIEDAIALEDARHAADSANEAKTRFLATMSHEIRTPLYGVLGTLELLGLTPLQPRQQDYLHTIQRSSATLFQLISDVLDVSKIESGQMTLEAQDFCPLELTEDTVRTYSAFARAKGLQLYACIDATVPDRVRGDPLRIRQILNNLLSNAIKFTDHGRVVLRLRSLDADRARLQWQVSDSGVGISQAQQVQLFDPFYQVHGTGHQTGAGLGLAICKWLCELMAGSLTVVSEPGLGSSFTLQLDLEPVAGTLADCPEFAPQAPAIYVRAPVPELAQHLCAWLNRLGVEASPQLPPALSSAVWVDVLPSAKDAPWPGSRVIASADGPNPPAYAGGAWQVDAYDVRAIAWAVCLAQAGSTGPSRPAQPEHTQRLNLKVLVAEDNPINSAIIKEQLEALGCSVVTAVNGEQALVQWRPGQFDLVLTDVNMPLMNGYELAQALRQQDADIPIIGVTANALREEGEHCAAVGMNAWMVKPLSLSTLRKQLLLHCKANVAEPGIVVMDQVQLSPKMRELFASTLQVDIQGVRAALERADANAVAQQLHSMAGALGAVRAENLATAFVDLECRLMGLSVTPALAQEVRGQLERLEALINTLG</sequence>
<evidence type="ECO:0000256" key="1">
    <source>
        <dbReference type="ARBA" id="ARBA00000085"/>
    </source>
</evidence>
<evidence type="ECO:0000256" key="9">
    <source>
        <dbReference type="ARBA" id="ARBA00022741"/>
    </source>
</evidence>
<dbReference type="GO" id="GO:0005524">
    <property type="term" value="F:ATP binding"/>
    <property type="evidence" value="ECO:0007669"/>
    <property type="project" value="UniProtKB-KW"/>
</dbReference>
<keyword evidence="5" id="KW-0997">Cell inner membrane</keyword>
<dbReference type="PRINTS" id="PR00344">
    <property type="entry name" value="BCTRLSENSOR"/>
</dbReference>
<feature type="modified residue" description="Phosphohistidine" evidence="15">
    <location>
        <position position="1005"/>
    </location>
</feature>
<evidence type="ECO:0000256" key="2">
    <source>
        <dbReference type="ARBA" id="ARBA00004429"/>
    </source>
</evidence>
<dbReference type="InterPro" id="IPR001789">
    <property type="entry name" value="Sig_transdc_resp-reg_receiver"/>
</dbReference>
<keyword evidence="23" id="KW-1185">Reference proteome</keyword>
<evidence type="ECO:0000256" key="17">
    <source>
        <dbReference type="SAM" id="Phobius"/>
    </source>
</evidence>
<evidence type="ECO:0000256" key="13">
    <source>
        <dbReference type="ARBA" id="ARBA00023012"/>
    </source>
</evidence>
<name>A0A5B2V0L2_9PSED</name>
<dbReference type="SMART" id="SM00388">
    <property type="entry name" value="HisKA"/>
    <property type="match status" value="1"/>
</dbReference>
<dbReference type="InterPro" id="IPR003594">
    <property type="entry name" value="HATPase_dom"/>
</dbReference>
<dbReference type="SUPFAM" id="SSF55874">
    <property type="entry name" value="ATPase domain of HSP90 chaperone/DNA topoisomerase II/histidine kinase"/>
    <property type="match status" value="1"/>
</dbReference>
<dbReference type="InterPro" id="IPR005467">
    <property type="entry name" value="His_kinase_dom"/>
</dbReference>
<dbReference type="InterPro" id="IPR003661">
    <property type="entry name" value="HisK_dim/P_dom"/>
</dbReference>
<comment type="subcellular location">
    <subcellularLocation>
        <location evidence="2">Cell inner membrane</location>
        <topology evidence="2">Multi-pass membrane protein</topology>
    </subcellularLocation>
</comment>
<reference evidence="22 23" key="1">
    <citation type="submission" date="2016-10" db="EMBL/GenBank/DDBJ databases">
        <authorList>
            <person name="Varghese N."/>
            <person name="Submissions S."/>
        </authorList>
    </citation>
    <scope>NUCLEOTIDE SEQUENCE [LARGE SCALE GENOMIC DNA]</scope>
    <source>
        <strain evidence="22 23">BS2771</strain>
    </source>
</reference>
<evidence type="ECO:0000256" key="3">
    <source>
        <dbReference type="ARBA" id="ARBA00012438"/>
    </source>
</evidence>
<dbReference type="CDD" id="cd00082">
    <property type="entry name" value="HisKA"/>
    <property type="match status" value="1"/>
</dbReference>
<dbReference type="SUPFAM" id="SSF47226">
    <property type="entry name" value="Histidine-containing phosphotransfer domain, HPT domain"/>
    <property type="match status" value="1"/>
</dbReference>
<protein>
    <recommendedName>
        <fullName evidence="3">histidine kinase</fullName>
        <ecNumber evidence="3">2.7.13.3</ecNumber>
    </recommendedName>
</protein>
<dbReference type="Gene3D" id="3.40.50.2300">
    <property type="match status" value="1"/>
</dbReference>
<evidence type="ECO:0000256" key="16">
    <source>
        <dbReference type="PROSITE-ProRule" id="PRU00169"/>
    </source>
</evidence>
<dbReference type="OrthoDB" id="9770795at2"/>
<accession>A0A5B2V0L2</accession>
<dbReference type="InterPro" id="IPR036641">
    <property type="entry name" value="HPT_dom_sf"/>
</dbReference>
<dbReference type="Proteomes" id="UP000199620">
    <property type="component" value="Chromosome I"/>
</dbReference>
<feature type="modified residue" description="4-aspartylphosphate" evidence="16">
    <location>
        <position position="887"/>
    </location>
</feature>
<keyword evidence="6 16" id="KW-0597">Phosphoprotein</keyword>
<dbReference type="AlphaFoldDB" id="A0A5B2V0L2"/>
<dbReference type="Pfam" id="PF02518">
    <property type="entry name" value="HATPase_c"/>
    <property type="match status" value="1"/>
</dbReference>
<feature type="transmembrane region" description="Helical" evidence="17">
    <location>
        <begin position="328"/>
        <end position="348"/>
    </location>
</feature>
<keyword evidence="8 17" id="KW-0812">Transmembrane</keyword>
<dbReference type="CDD" id="cd16922">
    <property type="entry name" value="HATPase_EvgS-ArcB-TorS-like"/>
    <property type="match status" value="1"/>
</dbReference>
<gene>
    <name evidence="21" type="ORF">F1720_07145</name>
    <name evidence="22" type="ORF">SAMN04490181_1032</name>
</gene>
<evidence type="ECO:0000313" key="21">
    <source>
        <dbReference type="EMBL" id="KAA2231835.1"/>
    </source>
</evidence>
<dbReference type="InterPro" id="IPR011006">
    <property type="entry name" value="CheY-like_superfamily"/>
</dbReference>
<dbReference type="FunFam" id="1.10.287.130:FF:000004">
    <property type="entry name" value="Ethylene receptor 1"/>
    <property type="match status" value="1"/>
</dbReference>
<dbReference type="Pfam" id="PF00512">
    <property type="entry name" value="HisKA"/>
    <property type="match status" value="1"/>
</dbReference>
<comment type="catalytic activity">
    <reaction evidence="1">
        <text>ATP + protein L-histidine = ADP + protein N-phospho-L-histidine.</text>
        <dbReference type="EC" id="2.7.13.3"/>
    </reaction>
</comment>
<feature type="transmembrane region" description="Helical" evidence="17">
    <location>
        <begin position="21"/>
        <end position="40"/>
    </location>
</feature>
<evidence type="ECO:0000256" key="12">
    <source>
        <dbReference type="ARBA" id="ARBA00022989"/>
    </source>
</evidence>
<feature type="domain" description="Histidine kinase" evidence="18">
    <location>
        <begin position="493"/>
        <end position="710"/>
    </location>
</feature>
<dbReference type="SMART" id="SM00448">
    <property type="entry name" value="REC"/>
    <property type="match status" value="1"/>
</dbReference>
<dbReference type="Gene3D" id="3.30.565.10">
    <property type="entry name" value="Histidine kinase-like ATPase, C-terminal domain"/>
    <property type="match status" value="1"/>
</dbReference>
<dbReference type="PROSITE" id="PS50110">
    <property type="entry name" value="RESPONSE_REGULATORY"/>
    <property type="match status" value="1"/>
</dbReference>
<dbReference type="PROSITE" id="PS50894">
    <property type="entry name" value="HPT"/>
    <property type="match status" value="1"/>
</dbReference>
<dbReference type="Gene3D" id="1.10.287.130">
    <property type="match status" value="1"/>
</dbReference>
<dbReference type="InterPro" id="IPR008207">
    <property type="entry name" value="Sig_transdc_His_kin_Hpt_dom"/>
</dbReference>
<evidence type="ECO:0000256" key="15">
    <source>
        <dbReference type="PROSITE-ProRule" id="PRU00110"/>
    </source>
</evidence>
<dbReference type="PANTHER" id="PTHR43047">
    <property type="entry name" value="TWO-COMPONENT HISTIDINE PROTEIN KINASE"/>
    <property type="match status" value="1"/>
</dbReference>
<dbReference type="EMBL" id="VUOL01000003">
    <property type="protein sequence ID" value="KAA2231835.1"/>
    <property type="molecule type" value="Genomic_DNA"/>
</dbReference>
<reference evidence="21 24" key="2">
    <citation type="submission" date="2019-09" db="EMBL/GenBank/DDBJ databases">
        <title>Draft genome sequence of Pseudomonas brenneri CCUG 51514(T).</title>
        <authorList>
            <person name="Tunovic T."/>
            <person name="Pineiro-Iglesias B."/>
            <person name="Unosson C."/>
            <person name="Inganas E."/>
            <person name="Ohlen M."/>
            <person name="Cardew S."/>
            <person name="Jensie-Markopoulos S."/>
            <person name="Salva-Serra F."/>
            <person name="Jaen-Luchoro D."/>
            <person name="Svensson-Stadler L."/>
            <person name="Chun J."/>
            <person name="Moore E."/>
        </authorList>
    </citation>
    <scope>NUCLEOTIDE SEQUENCE [LARGE SCALE GENOMIC DNA]</scope>
    <source>
        <strain evidence="21 24">CCUG 51514</strain>
    </source>
</reference>
<dbReference type="CDD" id="cd17546">
    <property type="entry name" value="REC_hyHK_CKI1_RcsC-like"/>
    <property type="match status" value="1"/>
</dbReference>
<proteinExistence type="predicted"/>
<dbReference type="FunFam" id="3.30.565.10:FF:000010">
    <property type="entry name" value="Sensor histidine kinase RcsC"/>
    <property type="match status" value="1"/>
</dbReference>
<dbReference type="GO" id="GO:0005886">
    <property type="term" value="C:plasma membrane"/>
    <property type="evidence" value="ECO:0007669"/>
    <property type="project" value="UniProtKB-SubCell"/>
</dbReference>
<evidence type="ECO:0000313" key="23">
    <source>
        <dbReference type="Proteomes" id="UP000199620"/>
    </source>
</evidence>
<dbReference type="InterPro" id="IPR036097">
    <property type="entry name" value="HisK_dim/P_sf"/>
</dbReference>
<organism evidence="21 24">
    <name type="scientific">Pseudomonas brenneri</name>
    <dbReference type="NCBI Taxonomy" id="129817"/>
    <lineage>
        <taxon>Bacteria</taxon>
        <taxon>Pseudomonadati</taxon>
        <taxon>Pseudomonadota</taxon>
        <taxon>Gammaproteobacteria</taxon>
        <taxon>Pseudomonadales</taxon>
        <taxon>Pseudomonadaceae</taxon>
        <taxon>Pseudomonas</taxon>
    </lineage>
</organism>
<evidence type="ECO:0000256" key="7">
    <source>
        <dbReference type="ARBA" id="ARBA00022679"/>
    </source>
</evidence>
<dbReference type="SUPFAM" id="SSF52172">
    <property type="entry name" value="CheY-like"/>
    <property type="match status" value="1"/>
</dbReference>
<keyword evidence="4" id="KW-1003">Cell membrane</keyword>
<dbReference type="GO" id="GO:0000155">
    <property type="term" value="F:phosphorelay sensor kinase activity"/>
    <property type="evidence" value="ECO:0007669"/>
    <property type="project" value="InterPro"/>
</dbReference>